<dbReference type="RefSeq" id="WP_168149648.1">
    <property type="nucleotide sequence ID" value="NZ_JAAVXB010000013.1"/>
</dbReference>
<keyword evidence="2" id="KW-0489">Methyltransferase</keyword>
<dbReference type="GO" id="GO:0008757">
    <property type="term" value="F:S-adenosylmethionine-dependent methyltransferase activity"/>
    <property type="evidence" value="ECO:0007669"/>
    <property type="project" value="InterPro"/>
</dbReference>
<dbReference type="CDD" id="cd02440">
    <property type="entry name" value="AdoMet_MTases"/>
    <property type="match status" value="1"/>
</dbReference>
<dbReference type="InterPro" id="IPR029063">
    <property type="entry name" value="SAM-dependent_MTases_sf"/>
</dbReference>
<name>A0A969WBU7_9GAMM</name>
<gene>
    <name evidence="2" type="ORF">G7Y82_18470</name>
</gene>
<dbReference type="SUPFAM" id="SSF53335">
    <property type="entry name" value="S-adenosyl-L-methionine-dependent methyltransferases"/>
    <property type="match status" value="1"/>
</dbReference>
<proteinExistence type="predicted"/>
<comment type="caution">
    <text evidence="2">The sequence shown here is derived from an EMBL/GenBank/DDBJ whole genome shotgun (WGS) entry which is preliminary data.</text>
</comment>
<reference evidence="2" key="1">
    <citation type="submission" date="2020-03" db="EMBL/GenBank/DDBJ databases">
        <title>Solimonas marina sp. nov., isolated from deep seawater of the Pacific Ocean.</title>
        <authorList>
            <person name="Liu X."/>
            <person name="Lai Q."/>
            <person name="Sun F."/>
            <person name="Gai Y."/>
            <person name="Li G."/>
            <person name="Shao Z."/>
        </authorList>
    </citation>
    <scope>NUCLEOTIDE SEQUENCE</scope>
    <source>
        <strain evidence="2">C16B3</strain>
    </source>
</reference>
<protein>
    <submittedName>
        <fullName evidence="2">Methyltransferase domain-containing protein</fullName>
    </submittedName>
</protein>
<dbReference type="AlphaFoldDB" id="A0A969WBU7"/>
<organism evidence="2 3">
    <name type="scientific">Solimonas marina</name>
    <dbReference type="NCBI Taxonomy" id="2714601"/>
    <lineage>
        <taxon>Bacteria</taxon>
        <taxon>Pseudomonadati</taxon>
        <taxon>Pseudomonadota</taxon>
        <taxon>Gammaproteobacteria</taxon>
        <taxon>Nevskiales</taxon>
        <taxon>Nevskiaceae</taxon>
        <taxon>Solimonas</taxon>
    </lineage>
</organism>
<dbReference type="InterPro" id="IPR013216">
    <property type="entry name" value="Methyltransf_11"/>
</dbReference>
<dbReference type="PANTHER" id="PTHR43861:SF1">
    <property type="entry name" value="TRANS-ACONITATE 2-METHYLTRANSFERASE"/>
    <property type="match status" value="1"/>
</dbReference>
<keyword evidence="3" id="KW-1185">Reference proteome</keyword>
<dbReference type="PANTHER" id="PTHR43861">
    <property type="entry name" value="TRANS-ACONITATE 2-METHYLTRANSFERASE-RELATED"/>
    <property type="match status" value="1"/>
</dbReference>
<evidence type="ECO:0000313" key="2">
    <source>
        <dbReference type="EMBL" id="NKF24302.1"/>
    </source>
</evidence>
<feature type="domain" description="Methyltransferase type 11" evidence="1">
    <location>
        <begin position="41"/>
        <end position="129"/>
    </location>
</feature>
<dbReference type="Proteomes" id="UP000653472">
    <property type="component" value="Unassembled WGS sequence"/>
</dbReference>
<accession>A0A969WBU7</accession>
<dbReference type="GO" id="GO:0032259">
    <property type="term" value="P:methylation"/>
    <property type="evidence" value="ECO:0007669"/>
    <property type="project" value="UniProtKB-KW"/>
</dbReference>
<dbReference type="EMBL" id="JAAVXB010000013">
    <property type="protein sequence ID" value="NKF24302.1"/>
    <property type="molecule type" value="Genomic_DNA"/>
</dbReference>
<evidence type="ECO:0000313" key="3">
    <source>
        <dbReference type="Proteomes" id="UP000653472"/>
    </source>
</evidence>
<keyword evidence="2" id="KW-0808">Transferase</keyword>
<dbReference type="Pfam" id="PF08241">
    <property type="entry name" value="Methyltransf_11"/>
    <property type="match status" value="1"/>
</dbReference>
<evidence type="ECO:0000259" key="1">
    <source>
        <dbReference type="Pfam" id="PF08241"/>
    </source>
</evidence>
<dbReference type="Gene3D" id="3.40.50.150">
    <property type="entry name" value="Vaccinia Virus protein VP39"/>
    <property type="match status" value="1"/>
</dbReference>
<sequence length="256" mass="27085">MSAAAGQTWNADAYARNGRFVADLAASLVDWLAPQAGERMLDLGCGDGALTQKLVDAGAVVTGADASPELVAAARERGLDAQVVDGQALAFEDAFDAVFSNAALHWMKRDPDAVLTGVARALKDGGRFVAEMGGAGNIAAIRGAVHDVLAARGYDAASADPWFFPTVADYRRRLEAAGFTVTAIESFARPTLLPGDISGWLRTFAQAFLEIVPAAERDAVVADVQNALHARLANQAGQWTADYVRLRFIAIKTPRQ</sequence>